<name>A0AAU8MK80_9CAUD</name>
<proteinExistence type="predicted"/>
<evidence type="ECO:0000313" key="2">
    <source>
        <dbReference type="EMBL" id="XCO00398.1"/>
    </source>
</evidence>
<dbReference type="EMBL" id="PP965499">
    <property type="protein sequence ID" value="XCO00495.1"/>
    <property type="molecule type" value="Genomic_DNA"/>
</dbReference>
<evidence type="ECO:0000313" key="1">
    <source>
        <dbReference type="EMBL" id="XCO00298.1"/>
    </source>
</evidence>
<protein>
    <submittedName>
        <fullName evidence="3">Uncharacterized protein</fullName>
    </submittedName>
</protein>
<organism evidence="3">
    <name type="scientific">Geladintestivirus 1</name>
    <dbReference type="NCBI Taxonomy" id="3233133"/>
    <lineage>
        <taxon>Viruses</taxon>
        <taxon>Duplodnaviria</taxon>
        <taxon>Heunggongvirae</taxon>
        <taxon>Uroviricota</taxon>
        <taxon>Caudoviricetes</taxon>
        <taxon>Crassvirales</taxon>
    </lineage>
</organism>
<reference evidence="3" key="1">
    <citation type="submission" date="2024-06" db="EMBL/GenBank/DDBJ databases">
        <title>Intestivirid acquisition increases across infancy in a wild primate population.</title>
        <authorList>
            <person name="Schneider-Creas I.A."/>
            <person name="Moya I.L."/>
            <person name="Chiou K.L."/>
            <person name="Baniel A."/>
            <person name="Azanaw Haile A."/>
            <person name="Kebede F."/>
            <person name="Abebe B."/>
            <person name="Snyder-Mackler N."/>
            <person name="Varsani A."/>
        </authorList>
    </citation>
    <scope>NUCLEOTIDE SEQUENCE</scope>
    <source>
        <strain evidence="1">Int_RNL_2016_0117_DIX</strain>
        <strain evidence="3">Int_RNL_2017_0546_COW</strain>
        <strain evidence="2">Int_RNL_2018_0945_COW</strain>
    </source>
</reference>
<dbReference type="EMBL" id="PP965498">
    <property type="protein sequence ID" value="XCO00398.1"/>
    <property type="molecule type" value="Genomic_DNA"/>
</dbReference>
<evidence type="ECO:0000313" key="3">
    <source>
        <dbReference type="EMBL" id="XCO00495.1"/>
    </source>
</evidence>
<dbReference type="EMBL" id="PP965497">
    <property type="protein sequence ID" value="XCO00298.1"/>
    <property type="molecule type" value="Genomic_DNA"/>
</dbReference>
<accession>A0AAU8MK80</accession>
<sequence length="74" mass="8992">MGKIIIVEEKAEKMYNKLDKVKHCIEEIMSTFSDCMTTHAKEEDDDEDWDDEYEIKRRRAAHRGYRSDMRNSRY</sequence>